<evidence type="ECO:0000313" key="6">
    <source>
        <dbReference type="Proteomes" id="UP000064189"/>
    </source>
</evidence>
<dbReference type="Pfam" id="PF02311">
    <property type="entry name" value="AraC_binding"/>
    <property type="match status" value="1"/>
</dbReference>
<keyword evidence="3" id="KW-0804">Transcription</keyword>
<evidence type="ECO:0000256" key="2">
    <source>
        <dbReference type="ARBA" id="ARBA00023125"/>
    </source>
</evidence>
<sequence>MKQSNLIPVINRGFNIHYFSKKHPSHDWLKIHDKSPEEFSKIESLFQLHQHDVLEVLVFLDGECDFFCEGKTYPLKRGDVVIIPPYAVHKANVKKMDRYERIIISVSEHLLNDFLSSSPTMKENIIYQKTLDTHVLHLHTKHFQTIIFLLDEITQNIDKGEENLPFTLNYQLFQVLQTIFDSSNSKASHGNKDELDQRFLSIVEYIESHFTDQDLSLDIVANHFHLNKYYFSHYFKKNMNLPFYRYVSLKRLSFAVTMIKKNQISIEKVALHCGFLDYSSFYRLFKKEYNISPKKLQKRFQNSY</sequence>
<dbReference type="PANTHER" id="PTHR43280:SF34">
    <property type="entry name" value="ARAC-FAMILY TRANSCRIPTIONAL REGULATOR"/>
    <property type="match status" value="1"/>
</dbReference>
<dbReference type="Pfam" id="PF12833">
    <property type="entry name" value="HTH_18"/>
    <property type="match status" value="1"/>
</dbReference>
<dbReference type="InterPro" id="IPR037923">
    <property type="entry name" value="HTH-like"/>
</dbReference>
<dbReference type="InterPro" id="IPR009057">
    <property type="entry name" value="Homeodomain-like_sf"/>
</dbReference>
<dbReference type="SMART" id="SM00342">
    <property type="entry name" value="HTH_ARAC"/>
    <property type="match status" value="1"/>
</dbReference>
<dbReference type="PANTHER" id="PTHR43280">
    <property type="entry name" value="ARAC-FAMILY TRANSCRIPTIONAL REGULATOR"/>
    <property type="match status" value="1"/>
</dbReference>
<keyword evidence="1" id="KW-0805">Transcription regulation</keyword>
<proteinExistence type="predicted"/>
<evidence type="ECO:0000259" key="4">
    <source>
        <dbReference type="PROSITE" id="PS01124"/>
    </source>
</evidence>
<dbReference type="SUPFAM" id="SSF51215">
    <property type="entry name" value="Regulatory protein AraC"/>
    <property type="match status" value="1"/>
</dbReference>
<dbReference type="RefSeq" id="WP_061141963.1">
    <property type="nucleotide sequence ID" value="NZ_LNNH01000016.1"/>
</dbReference>
<dbReference type="SUPFAM" id="SSF46689">
    <property type="entry name" value="Homeodomain-like"/>
    <property type="match status" value="2"/>
</dbReference>
<dbReference type="GO" id="GO:0043565">
    <property type="term" value="F:sequence-specific DNA binding"/>
    <property type="evidence" value="ECO:0007669"/>
    <property type="project" value="InterPro"/>
</dbReference>
<dbReference type="Gene3D" id="1.10.10.60">
    <property type="entry name" value="Homeodomain-like"/>
    <property type="match status" value="2"/>
</dbReference>
<dbReference type="GO" id="GO:0003700">
    <property type="term" value="F:DNA-binding transcription factor activity"/>
    <property type="evidence" value="ECO:0007669"/>
    <property type="project" value="InterPro"/>
</dbReference>
<reference evidence="5 6" key="1">
    <citation type="submission" date="2015-11" db="EMBL/GenBank/DDBJ databases">
        <title>Genome Sequence of Bacillus simplex strain VanAntwerpen2.</title>
        <authorList>
            <person name="Couger M.B."/>
        </authorList>
    </citation>
    <scope>NUCLEOTIDE SEQUENCE [LARGE SCALE GENOMIC DNA]</scope>
    <source>
        <strain evidence="5 6">VanAntwerpen02</strain>
    </source>
</reference>
<evidence type="ECO:0000313" key="5">
    <source>
        <dbReference type="EMBL" id="KWW20532.1"/>
    </source>
</evidence>
<dbReference type="PROSITE" id="PS00041">
    <property type="entry name" value="HTH_ARAC_FAMILY_1"/>
    <property type="match status" value="1"/>
</dbReference>
<dbReference type="InterPro" id="IPR003313">
    <property type="entry name" value="AraC-bd"/>
</dbReference>
<dbReference type="InterPro" id="IPR014710">
    <property type="entry name" value="RmlC-like_jellyroll"/>
</dbReference>
<name>A0A125QS41_9BACI</name>
<dbReference type="EMBL" id="LNNH01000016">
    <property type="protein sequence ID" value="KWW20532.1"/>
    <property type="molecule type" value="Genomic_DNA"/>
</dbReference>
<evidence type="ECO:0000256" key="3">
    <source>
        <dbReference type="ARBA" id="ARBA00023163"/>
    </source>
</evidence>
<dbReference type="AlphaFoldDB" id="A0A125QS41"/>
<dbReference type="InterPro" id="IPR018062">
    <property type="entry name" value="HTH_AraC-typ_CS"/>
</dbReference>
<organism evidence="5 6">
    <name type="scientific">Peribacillus simplex</name>
    <dbReference type="NCBI Taxonomy" id="1478"/>
    <lineage>
        <taxon>Bacteria</taxon>
        <taxon>Bacillati</taxon>
        <taxon>Bacillota</taxon>
        <taxon>Bacilli</taxon>
        <taxon>Bacillales</taxon>
        <taxon>Bacillaceae</taxon>
        <taxon>Peribacillus</taxon>
    </lineage>
</organism>
<keyword evidence="6" id="KW-1185">Reference proteome</keyword>
<evidence type="ECO:0000256" key="1">
    <source>
        <dbReference type="ARBA" id="ARBA00023015"/>
    </source>
</evidence>
<dbReference type="InterPro" id="IPR018060">
    <property type="entry name" value="HTH_AraC"/>
</dbReference>
<dbReference type="Proteomes" id="UP000064189">
    <property type="component" value="Unassembled WGS sequence"/>
</dbReference>
<comment type="caution">
    <text evidence="5">The sequence shown here is derived from an EMBL/GenBank/DDBJ whole genome shotgun (WGS) entry which is preliminary data.</text>
</comment>
<gene>
    <name evidence="5" type="ORF">AS888_18400</name>
</gene>
<protein>
    <submittedName>
        <fullName evidence="5">AraC family transcriptional regulator</fullName>
    </submittedName>
</protein>
<feature type="domain" description="HTH araC/xylS-type" evidence="4">
    <location>
        <begin position="200"/>
        <end position="299"/>
    </location>
</feature>
<accession>A0A125QS41</accession>
<dbReference type="PROSITE" id="PS01124">
    <property type="entry name" value="HTH_ARAC_FAMILY_2"/>
    <property type="match status" value="1"/>
</dbReference>
<dbReference type="Gene3D" id="2.60.120.10">
    <property type="entry name" value="Jelly Rolls"/>
    <property type="match status" value="1"/>
</dbReference>
<keyword evidence="2" id="KW-0238">DNA-binding</keyword>